<sequence length="209" mass="23459">MVLPSGNPNPSADRDSPHDEPPPYSSLPDTSPPKWGPRFDDLTAESHQRLSIESRQPLDPPPECFSTPSPRRIRSHNFLSFTISSLSHKLVDGFCVLHPRGLLEEHGITKEDWVRFLEDLTIAARLSAQGLSAVGSRIPAKPFHLRGPFIINFRVAYDAAFARTPLQEVGALIAVWNESAFERRKLRVTLHVREDEGKKSGYYLLVESL</sequence>
<dbReference type="AlphaFoldDB" id="A0A0C3PMS0"/>
<evidence type="ECO:0000256" key="1">
    <source>
        <dbReference type="SAM" id="MobiDB-lite"/>
    </source>
</evidence>
<organism evidence="2 3">
    <name type="scientific">Pisolithus tinctorius Marx 270</name>
    <dbReference type="NCBI Taxonomy" id="870435"/>
    <lineage>
        <taxon>Eukaryota</taxon>
        <taxon>Fungi</taxon>
        <taxon>Dikarya</taxon>
        <taxon>Basidiomycota</taxon>
        <taxon>Agaricomycotina</taxon>
        <taxon>Agaricomycetes</taxon>
        <taxon>Agaricomycetidae</taxon>
        <taxon>Boletales</taxon>
        <taxon>Sclerodermatineae</taxon>
        <taxon>Pisolithaceae</taxon>
        <taxon>Pisolithus</taxon>
    </lineage>
</organism>
<dbReference type="InParanoid" id="A0A0C3PMS0"/>
<name>A0A0C3PMS0_PISTI</name>
<evidence type="ECO:0000313" key="3">
    <source>
        <dbReference type="Proteomes" id="UP000054217"/>
    </source>
</evidence>
<dbReference type="HOGENOM" id="CLU_092124_0_0_1"/>
<evidence type="ECO:0000313" key="2">
    <source>
        <dbReference type="EMBL" id="KIO09659.1"/>
    </source>
</evidence>
<dbReference type="Pfam" id="PF15496">
    <property type="entry name" value="DUF4646"/>
    <property type="match status" value="1"/>
</dbReference>
<reference evidence="3" key="2">
    <citation type="submission" date="2015-01" db="EMBL/GenBank/DDBJ databases">
        <title>Evolutionary Origins and Diversification of the Mycorrhizal Mutualists.</title>
        <authorList>
            <consortium name="DOE Joint Genome Institute"/>
            <consortium name="Mycorrhizal Genomics Consortium"/>
            <person name="Kohler A."/>
            <person name="Kuo A."/>
            <person name="Nagy L.G."/>
            <person name="Floudas D."/>
            <person name="Copeland A."/>
            <person name="Barry K.W."/>
            <person name="Cichocki N."/>
            <person name="Veneault-Fourrey C."/>
            <person name="LaButti K."/>
            <person name="Lindquist E.A."/>
            <person name="Lipzen A."/>
            <person name="Lundell T."/>
            <person name="Morin E."/>
            <person name="Murat C."/>
            <person name="Riley R."/>
            <person name="Ohm R."/>
            <person name="Sun H."/>
            <person name="Tunlid A."/>
            <person name="Henrissat B."/>
            <person name="Grigoriev I.V."/>
            <person name="Hibbett D.S."/>
            <person name="Martin F."/>
        </authorList>
    </citation>
    <scope>NUCLEOTIDE SEQUENCE [LARGE SCALE GENOMIC DNA]</scope>
    <source>
        <strain evidence="3">Marx 270</strain>
    </source>
</reference>
<keyword evidence="3" id="KW-1185">Reference proteome</keyword>
<reference evidence="2 3" key="1">
    <citation type="submission" date="2014-04" db="EMBL/GenBank/DDBJ databases">
        <authorList>
            <consortium name="DOE Joint Genome Institute"/>
            <person name="Kuo A."/>
            <person name="Kohler A."/>
            <person name="Costa M.D."/>
            <person name="Nagy L.G."/>
            <person name="Floudas D."/>
            <person name="Copeland A."/>
            <person name="Barry K.W."/>
            <person name="Cichocki N."/>
            <person name="Veneault-Fourrey C."/>
            <person name="LaButti K."/>
            <person name="Lindquist E.A."/>
            <person name="Lipzen A."/>
            <person name="Lundell T."/>
            <person name="Morin E."/>
            <person name="Murat C."/>
            <person name="Sun H."/>
            <person name="Tunlid A."/>
            <person name="Henrissat B."/>
            <person name="Grigoriev I.V."/>
            <person name="Hibbett D.S."/>
            <person name="Martin F."/>
            <person name="Nordberg H.P."/>
            <person name="Cantor M.N."/>
            <person name="Hua S.X."/>
        </authorList>
    </citation>
    <scope>NUCLEOTIDE SEQUENCE [LARGE SCALE GENOMIC DNA]</scope>
    <source>
        <strain evidence="2 3">Marx 270</strain>
    </source>
</reference>
<feature type="compositionally biased region" description="Polar residues" evidence="1">
    <location>
        <begin position="1"/>
        <end position="10"/>
    </location>
</feature>
<feature type="region of interest" description="Disordered" evidence="1">
    <location>
        <begin position="1"/>
        <end position="70"/>
    </location>
</feature>
<gene>
    <name evidence="2" type="ORF">M404DRAFT_131632</name>
</gene>
<accession>A0A0C3PMS0</accession>
<dbReference type="InterPro" id="IPR028018">
    <property type="entry name" value="DUF4646"/>
</dbReference>
<feature type="compositionally biased region" description="Basic and acidic residues" evidence="1">
    <location>
        <begin position="37"/>
        <end position="52"/>
    </location>
</feature>
<dbReference type="OrthoDB" id="5314275at2759"/>
<dbReference type="Proteomes" id="UP000054217">
    <property type="component" value="Unassembled WGS sequence"/>
</dbReference>
<proteinExistence type="predicted"/>
<feature type="compositionally biased region" description="Pro residues" evidence="1">
    <location>
        <begin position="22"/>
        <end position="35"/>
    </location>
</feature>
<protein>
    <submittedName>
        <fullName evidence="2">Uncharacterized protein</fullName>
    </submittedName>
</protein>
<feature type="compositionally biased region" description="Basic and acidic residues" evidence="1">
    <location>
        <begin position="12"/>
        <end position="21"/>
    </location>
</feature>
<dbReference type="EMBL" id="KN831954">
    <property type="protein sequence ID" value="KIO09659.1"/>
    <property type="molecule type" value="Genomic_DNA"/>
</dbReference>